<gene>
    <name evidence="2" type="ORF">TRFO_30818</name>
</gene>
<dbReference type="AlphaFoldDB" id="A0A1J4JUP2"/>
<evidence type="ECO:0000313" key="2">
    <source>
        <dbReference type="EMBL" id="OHT02192.1"/>
    </source>
</evidence>
<dbReference type="GeneID" id="94842268"/>
<name>A0A1J4JUP2_9EUKA</name>
<dbReference type="RefSeq" id="XP_068355328.1">
    <property type="nucleotide sequence ID" value="XM_068507564.1"/>
</dbReference>
<dbReference type="EMBL" id="MLAK01000878">
    <property type="protein sequence ID" value="OHT02192.1"/>
    <property type="molecule type" value="Genomic_DNA"/>
</dbReference>
<keyword evidence="3" id="KW-1185">Reference proteome</keyword>
<feature type="region of interest" description="Disordered" evidence="1">
    <location>
        <begin position="188"/>
        <end position="207"/>
    </location>
</feature>
<dbReference type="Proteomes" id="UP000179807">
    <property type="component" value="Unassembled WGS sequence"/>
</dbReference>
<sequence length="310" mass="34750">MIGRRPARWRHITVLDPTTNSSQTFDLDWLGRLTSKLPRTPINRNLQIEIAKMKSHSNRDDGNKHNTKPIPNIPPSDIQNPIQRNLNTQKNSESTFQLSRDVLLNDQVKQLRHYLDISQQLKLYEEIKFASARTILQLKRKMMISKLSCTSGPSLIPPLVLNAMPAYPQNPNFNFINCQNPNFVGGPAGDPNVNGHTQAAPPLPEGDSLDLLNDSTSSPESGFTSFSNDQTINSNNVNDVVGPVDESCVDGNDIFYSNEEGDLHPKEIPLFADLDDDPYFTNCDLFFDYDSSMEDLDEDAIAGVFPEDLF</sequence>
<evidence type="ECO:0000313" key="3">
    <source>
        <dbReference type="Proteomes" id="UP000179807"/>
    </source>
</evidence>
<evidence type="ECO:0000256" key="1">
    <source>
        <dbReference type="SAM" id="MobiDB-lite"/>
    </source>
</evidence>
<dbReference type="VEuPathDB" id="TrichDB:TRFO_30818"/>
<proteinExistence type="predicted"/>
<protein>
    <submittedName>
        <fullName evidence="2">Uncharacterized protein</fullName>
    </submittedName>
</protein>
<comment type="caution">
    <text evidence="2">The sequence shown here is derived from an EMBL/GenBank/DDBJ whole genome shotgun (WGS) entry which is preliminary data.</text>
</comment>
<reference evidence="2" key="1">
    <citation type="submission" date="2016-10" db="EMBL/GenBank/DDBJ databases">
        <authorList>
            <person name="Benchimol M."/>
            <person name="Almeida L.G."/>
            <person name="Vasconcelos A.T."/>
            <person name="Perreira-Neves A."/>
            <person name="Rosa I.A."/>
            <person name="Tasca T."/>
            <person name="Bogo M.R."/>
            <person name="de Souza W."/>
        </authorList>
    </citation>
    <scope>NUCLEOTIDE SEQUENCE [LARGE SCALE GENOMIC DNA]</scope>
    <source>
        <strain evidence="2">K</strain>
    </source>
</reference>
<feature type="region of interest" description="Disordered" evidence="1">
    <location>
        <begin position="54"/>
        <end position="79"/>
    </location>
</feature>
<accession>A0A1J4JUP2</accession>
<organism evidence="2 3">
    <name type="scientific">Tritrichomonas foetus</name>
    <dbReference type="NCBI Taxonomy" id="1144522"/>
    <lineage>
        <taxon>Eukaryota</taxon>
        <taxon>Metamonada</taxon>
        <taxon>Parabasalia</taxon>
        <taxon>Tritrichomonadida</taxon>
        <taxon>Tritrichomonadidae</taxon>
        <taxon>Tritrichomonas</taxon>
    </lineage>
</organism>